<dbReference type="InterPro" id="IPR045263">
    <property type="entry name" value="GLUT"/>
</dbReference>
<evidence type="ECO:0000256" key="9">
    <source>
        <dbReference type="ARBA" id="ARBA00044656"/>
    </source>
</evidence>
<evidence type="ECO:0000256" key="2">
    <source>
        <dbReference type="ARBA" id="ARBA00011738"/>
    </source>
</evidence>
<dbReference type="PROSITE" id="PS00217">
    <property type="entry name" value="SUGAR_TRANSPORT_2"/>
    <property type="match status" value="1"/>
</dbReference>
<keyword evidence="5 15" id="KW-1133">Transmembrane helix</keyword>
<dbReference type="GO" id="GO:0015149">
    <property type="term" value="F:hexose transmembrane transporter activity"/>
    <property type="evidence" value="ECO:0007669"/>
    <property type="project" value="TreeGrafter"/>
</dbReference>
<comment type="catalytic activity">
    <reaction evidence="8">
        <text>D-glucose(out) = D-glucose(in)</text>
        <dbReference type="Rhea" id="RHEA:60376"/>
        <dbReference type="ChEBI" id="CHEBI:4167"/>
    </reaction>
    <physiologicalReaction direction="left-to-right" evidence="8">
        <dbReference type="Rhea" id="RHEA:60377"/>
    </physiologicalReaction>
</comment>
<comment type="catalytic activity">
    <reaction evidence="9">
        <text>D-xylose(out) = D-xylose(in)</text>
        <dbReference type="Rhea" id="RHEA:78427"/>
        <dbReference type="ChEBI" id="CHEBI:53455"/>
    </reaction>
    <physiologicalReaction direction="left-to-right" evidence="9">
        <dbReference type="Rhea" id="RHEA:78428"/>
    </physiologicalReaction>
</comment>
<keyword evidence="6 15" id="KW-0472">Membrane</keyword>
<dbReference type="GeneID" id="20220303"/>
<dbReference type="AlphaFoldDB" id="F0YAE5"/>
<dbReference type="OMA" id="TGSHMES"/>
<evidence type="ECO:0000256" key="10">
    <source>
        <dbReference type="ARBA" id="ARBA00044662"/>
    </source>
</evidence>
<evidence type="ECO:0000313" key="17">
    <source>
        <dbReference type="EMBL" id="EGB07916.1"/>
    </source>
</evidence>
<comment type="catalytic activity">
    <reaction evidence="10">
        <text>D-mannose(out) = D-mannose(in)</text>
        <dbReference type="Rhea" id="RHEA:78391"/>
        <dbReference type="ChEBI" id="CHEBI:4208"/>
    </reaction>
    <physiologicalReaction direction="left-to-right" evidence="10">
        <dbReference type="Rhea" id="RHEA:78392"/>
    </physiologicalReaction>
</comment>
<dbReference type="KEGG" id="aaf:AURANDRAFT_27109"/>
<dbReference type="NCBIfam" id="TIGR00879">
    <property type="entry name" value="SP"/>
    <property type="match status" value="1"/>
</dbReference>
<feature type="transmembrane region" description="Helical" evidence="15">
    <location>
        <begin position="275"/>
        <end position="301"/>
    </location>
</feature>
<dbReference type="PANTHER" id="PTHR23503">
    <property type="entry name" value="SOLUTE CARRIER FAMILY 2"/>
    <property type="match status" value="1"/>
</dbReference>
<dbReference type="GO" id="GO:0016020">
    <property type="term" value="C:membrane"/>
    <property type="evidence" value="ECO:0007669"/>
    <property type="project" value="UniProtKB-SubCell"/>
</dbReference>
<evidence type="ECO:0000256" key="5">
    <source>
        <dbReference type="ARBA" id="ARBA00022989"/>
    </source>
</evidence>
<evidence type="ECO:0000256" key="6">
    <source>
        <dbReference type="ARBA" id="ARBA00023136"/>
    </source>
</evidence>
<dbReference type="InterPro" id="IPR036259">
    <property type="entry name" value="MFS_trans_sf"/>
</dbReference>
<feature type="non-terminal residue" evidence="17">
    <location>
        <position position="1"/>
    </location>
</feature>
<dbReference type="InterPro" id="IPR020846">
    <property type="entry name" value="MFS_dom"/>
</dbReference>
<comment type="catalytic activity">
    <reaction evidence="11">
        <text>D-glucosamine(out) = D-glucosamine(in)</text>
        <dbReference type="Rhea" id="RHEA:78423"/>
        <dbReference type="ChEBI" id="CHEBI:58723"/>
    </reaction>
    <physiologicalReaction direction="left-to-right" evidence="11">
        <dbReference type="Rhea" id="RHEA:78424"/>
    </physiologicalReaction>
</comment>
<keyword evidence="3 14" id="KW-0813">Transport</keyword>
<feature type="transmembrane region" description="Helical" evidence="15">
    <location>
        <begin position="86"/>
        <end position="107"/>
    </location>
</feature>
<evidence type="ECO:0000256" key="12">
    <source>
        <dbReference type="ARBA" id="ARBA00044710"/>
    </source>
</evidence>
<evidence type="ECO:0000256" key="15">
    <source>
        <dbReference type="SAM" id="Phobius"/>
    </source>
</evidence>
<evidence type="ECO:0000256" key="8">
    <source>
        <dbReference type="ARBA" id="ARBA00044648"/>
    </source>
</evidence>
<proteinExistence type="inferred from homology"/>
<sequence length="416" mass="42667">LNSTQAIGGPFGALAGGRVANARGRRSALLLDALLFLAGGSLFALAPSMAALVLARFVVGVASGLASVLVPVYLGELAPPVLRGTFGTCTQFAMVIGILAADCGAFVDVSWRFAFGATPALALLQLLCAPYLLESPKWLLDRDAGSAAARSALRRLYGFRDAEALEQEVIHIIGDGGGAAKRHVSVGALLADPSQRPLLLSCVALHVAQQLCGINAVFYYSTMFFEGVLADPALGSALVAGVNVVATYVAIVLMDRRGRRELLMWSAGGMGASTLVLTAALLGLVPTAASLAAVCAFVSFFEIGLGPIPWLIVAEMFDGPALDAAQSAACQVNWACNFLVGLGFPAINAALGCALGPACFLPFGAVLAAAFAFVRAALPETRGLTVKDIQAKLASKAVVVGLPRPGYAPVDGRGVV</sequence>
<evidence type="ECO:0000259" key="16">
    <source>
        <dbReference type="PROSITE" id="PS50850"/>
    </source>
</evidence>
<feature type="transmembrane region" description="Helical" evidence="15">
    <location>
        <begin position="349"/>
        <end position="374"/>
    </location>
</feature>
<dbReference type="PANTHER" id="PTHR23503:SF8">
    <property type="entry name" value="FACILITATED GLUCOSE TRANSPORTER PROTEIN 1"/>
    <property type="match status" value="1"/>
</dbReference>
<feature type="transmembrane region" description="Helical" evidence="15">
    <location>
        <begin position="53"/>
        <end position="74"/>
    </location>
</feature>
<evidence type="ECO:0000256" key="13">
    <source>
        <dbReference type="ARBA" id="ARBA00044780"/>
    </source>
</evidence>
<dbReference type="SUPFAM" id="SSF103473">
    <property type="entry name" value="MFS general substrate transporter"/>
    <property type="match status" value="1"/>
</dbReference>
<dbReference type="Gene3D" id="1.20.1250.20">
    <property type="entry name" value="MFS general substrate transporter like domains"/>
    <property type="match status" value="1"/>
</dbReference>
<name>F0YAE5_AURAN</name>
<dbReference type="RefSeq" id="XP_009037290.1">
    <property type="nucleotide sequence ID" value="XM_009039042.1"/>
</dbReference>
<dbReference type="InterPro" id="IPR003663">
    <property type="entry name" value="Sugar/inositol_transpt"/>
</dbReference>
<comment type="similarity">
    <text evidence="14">Belongs to the major facilitator superfamily. Sugar transporter (TC 2.A.1.1) family.</text>
</comment>
<feature type="transmembrane region" description="Helical" evidence="15">
    <location>
        <begin position="233"/>
        <end position="254"/>
    </location>
</feature>
<dbReference type="Pfam" id="PF00083">
    <property type="entry name" value="Sugar_tr"/>
    <property type="match status" value="1"/>
</dbReference>
<feature type="transmembrane region" description="Helical" evidence="15">
    <location>
        <begin position="113"/>
        <end position="133"/>
    </location>
</feature>
<evidence type="ECO:0000256" key="3">
    <source>
        <dbReference type="ARBA" id="ARBA00022448"/>
    </source>
</evidence>
<evidence type="ECO:0000256" key="4">
    <source>
        <dbReference type="ARBA" id="ARBA00022692"/>
    </source>
</evidence>
<dbReference type="InterPro" id="IPR005829">
    <property type="entry name" value="Sugar_transporter_CS"/>
</dbReference>
<protein>
    <recommendedName>
        <fullName evidence="13">Hexose transporter 1</fullName>
    </recommendedName>
</protein>
<comment type="catalytic activity">
    <reaction evidence="12">
        <text>D-fructose(out) = D-fructose(in)</text>
        <dbReference type="Rhea" id="RHEA:60372"/>
        <dbReference type="ChEBI" id="CHEBI:37721"/>
    </reaction>
    <physiologicalReaction direction="left-to-right" evidence="12">
        <dbReference type="Rhea" id="RHEA:60373"/>
    </physiologicalReaction>
</comment>
<evidence type="ECO:0000313" key="18">
    <source>
        <dbReference type="Proteomes" id="UP000002729"/>
    </source>
</evidence>
<organism evidence="18">
    <name type="scientific">Aureococcus anophagefferens</name>
    <name type="common">Harmful bloom alga</name>
    <dbReference type="NCBI Taxonomy" id="44056"/>
    <lineage>
        <taxon>Eukaryota</taxon>
        <taxon>Sar</taxon>
        <taxon>Stramenopiles</taxon>
        <taxon>Ochrophyta</taxon>
        <taxon>Pelagophyceae</taxon>
        <taxon>Pelagomonadales</taxon>
        <taxon>Pelagomonadaceae</taxon>
        <taxon>Aureococcus</taxon>
    </lineage>
</organism>
<dbReference type="PROSITE" id="PS50850">
    <property type="entry name" value="MFS"/>
    <property type="match status" value="1"/>
</dbReference>
<feature type="domain" description="Major facilitator superfamily (MFS) profile" evidence="16">
    <location>
        <begin position="1"/>
        <end position="382"/>
    </location>
</feature>
<dbReference type="EMBL" id="GL833129">
    <property type="protein sequence ID" value="EGB07916.1"/>
    <property type="molecule type" value="Genomic_DNA"/>
</dbReference>
<gene>
    <name evidence="17" type="ORF">AURANDRAFT_27109</name>
</gene>
<accession>F0YAE5</accession>
<evidence type="ECO:0000256" key="7">
    <source>
        <dbReference type="ARBA" id="ARBA00044637"/>
    </source>
</evidence>
<feature type="transmembrane region" description="Helical" evidence="15">
    <location>
        <begin position="198"/>
        <end position="221"/>
    </location>
</feature>
<reference evidence="17 18" key="1">
    <citation type="journal article" date="2011" name="Proc. Natl. Acad. Sci. U.S.A.">
        <title>Niche of harmful alga Aureococcus anophagefferens revealed through ecogenomics.</title>
        <authorList>
            <person name="Gobler C.J."/>
            <person name="Berry D.L."/>
            <person name="Dyhrman S.T."/>
            <person name="Wilhelm S.W."/>
            <person name="Salamov A."/>
            <person name="Lobanov A.V."/>
            <person name="Zhang Y."/>
            <person name="Collier J.L."/>
            <person name="Wurch L.L."/>
            <person name="Kustka A.B."/>
            <person name="Dill B.D."/>
            <person name="Shah M."/>
            <person name="VerBerkmoes N.C."/>
            <person name="Kuo A."/>
            <person name="Terry A."/>
            <person name="Pangilinan J."/>
            <person name="Lindquist E.A."/>
            <person name="Lucas S."/>
            <person name="Paulsen I.T."/>
            <person name="Hattenrath-Lehmann T.K."/>
            <person name="Talmage S.C."/>
            <person name="Walker E.A."/>
            <person name="Koch F."/>
            <person name="Burson A.M."/>
            <person name="Marcoval M.A."/>
            <person name="Tang Y.Z."/>
            <person name="Lecleir G.R."/>
            <person name="Coyne K.J."/>
            <person name="Berg G.M."/>
            <person name="Bertrand E.M."/>
            <person name="Saito M.A."/>
            <person name="Gladyshev V.N."/>
            <person name="Grigoriev I.V."/>
        </authorList>
    </citation>
    <scope>NUCLEOTIDE SEQUENCE [LARGE SCALE GENOMIC DNA]</scope>
    <source>
        <strain evidence="18">CCMP 1984</strain>
    </source>
</reference>
<evidence type="ECO:0000256" key="11">
    <source>
        <dbReference type="ARBA" id="ARBA00044668"/>
    </source>
</evidence>
<dbReference type="InterPro" id="IPR005828">
    <property type="entry name" value="MFS_sugar_transport-like"/>
</dbReference>
<dbReference type="InParanoid" id="F0YAE5"/>
<dbReference type="Proteomes" id="UP000002729">
    <property type="component" value="Unassembled WGS sequence"/>
</dbReference>
<keyword evidence="18" id="KW-1185">Reference proteome</keyword>
<keyword evidence="4 15" id="KW-0812">Transmembrane</keyword>
<comment type="catalytic activity">
    <reaction evidence="7">
        <text>D-galactose(in) = D-galactose(out)</text>
        <dbReference type="Rhea" id="RHEA:34915"/>
        <dbReference type="ChEBI" id="CHEBI:4139"/>
    </reaction>
    <physiologicalReaction direction="right-to-left" evidence="7">
        <dbReference type="Rhea" id="RHEA:34917"/>
    </physiologicalReaction>
</comment>
<feature type="transmembrane region" description="Helical" evidence="15">
    <location>
        <begin position="28"/>
        <end position="47"/>
    </location>
</feature>
<dbReference type="eggNOG" id="KOG0569">
    <property type="taxonomic scope" value="Eukaryota"/>
</dbReference>
<evidence type="ECO:0000256" key="14">
    <source>
        <dbReference type="RuleBase" id="RU003346"/>
    </source>
</evidence>
<dbReference type="PRINTS" id="PR00171">
    <property type="entry name" value="SUGRTRNSPORT"/>
</dbReference>
<comment type="subunit">
    <text evidence="2">Homodimer.</text>
</comment>
<comment type="subcellular location">
    <subcellularLocation>
        <location evidence="1">Membrane</location>
        <topology evidence="1">Multi-pass membrane protein</topology>
    </subcellularLocation>
</comment>
<evidence type="ECO:0000256" key="1">
    <source>
        <dbReference type="ARBA" id="ARBA00004141"/>
    </source>
</evidence>
<dbReference type="OrthoDB" id="6612291at2759"/>